<evidence type="ECO:0000313" key="2">
    <source>
        <dbReference type="EMBL" id="CSD15304.1"/>
    </source>
</evidence>
<dbReference type="EMBL" id="CWOW01000026">
    <property type="protein sequence ID" value="CSB12161.1"/>
    <property type="molecule type" value="Genomic_DNA"/>
</dbReference>
<accession>A0A655UQI7</accession>
<name>A0A655UQI7_VIBCL</name>
<protein>
    <submittedName>
        <fullName evidence="1">Uncharacterized protein</fullName>
    </submittedName>
</protein>
<gene>
    <name evidence="1" type="ORF">ERS013165_03465</name>
    <name evidence="2" type="ORF">ERS013200_03349</name>
</gene>
<reference evidence="3 4" key="1">
    <citation type="submission" date="2015-07" db="EMBL/GenBank/DDBJ databases">
        <authorList>
            <consortium name="Pathogen Informatics"/>
        </authorList>
    </citation>
    <scope>NUCLEOTIDE SEQUENCE [LARGE SCALE GENOMIC DNA]</scope>
    <source>
        <strain evidence="2 3">A316</strain>
        <strain evidence="1 4">A51</strain>
    </source>
</reference>
<evidence type="ECO:0000313" key="1">
    <source>
        <dbReference type="EMBL" id="CSB12161.1"/>
    </source>
</evidence>
<sequence>MVTPKQRAPSFAIQPRLPMIENLLELQKIKRRFRPLFAIRIIDFQMMEIKHHRKLSTIERRILLAMF</sequence>
<dbReference type="EMBL" id="CWQY01000031">
    <property type="protein sequence ID" value="CSD15304.1"/>
    <property type="molecule type" value="Genomic_DNA"/>
</dbReference>
<dbReference type="AlphaFoldDB" id="A0A655UQI7"/>
<proteinExistence type="predicted"/>
<dbReference type="Proteomes" id="UP000041770">
    <property type="component" value="Unassembled WGS sequence"/>
</dbReference>
<dbReference type="Proteomes" id="UP000044806">
    <property type="component" value="Unassembled WGS sequence"/>
</dbReference>
<evidence type="ECO:0000313" key="3">
    <source>
        <dbReference type="Proteomes" id="UP000041770"/>
    </source>
</evidence>
<organism evidence="1 4">
    <name type="scientific">Vibrio cholerae</name>
    <dbReference type="NCBI Taxonomy" id="666"/>
    <lineage>
        <taxon>Bacteria</taxon>
        <taxon>Pseudomonadati</taxon>
        <taxon>Pseudomonadota</taxon>
        <taxon>Gammaproteobacteria</taxon>
        <taxon>Vibrionales</taxon>
        <taxon>Vibrionaceae</taxon>
        <taxon>Vibrio</taxon>
    </lineage>
</organism>
<evidence type="ECO:0000313" key="4">
    <source>
        <dbReference type="Proteomes" id="UP000044806"/>
    </source>
</evidence>